<feature type="region of interest" description="Disordered" evidence="1">
    <location>
        <begin position="257"/>
        <end position="299"/>
    </location>
</feature>
<evidence type="ECO:0000256" key="1">
    <source>
        <dbReference type="SAM" id="MobiDB-lite"/>
    </source>
</evidence>
<dbReference type="RefSeq" id="XP_062625922.1">
    <property type="nucleotide sequence ID" value="XM_062769938.1"/>
</dbReference>
<evidence type="ECO:0000313" key="2">
    <source>
        <dbReference type="EMBL" id="WOO79890.1"/>
    </source>
</evidence>
<sequence>MEWLSKTCNKAWSSGTLDFTSAQETKKAQYDLLKRHMGLAVRGCLADSLVMSDPQLATFLRFVEQWDLADHAYTELEDARLRRIYNDFTCEVNHFLQRRGGAARLMARQIRGYYSLDENVDIVTPGLDAEAVLKELAASTEAEIRRLSPPATLPAEALADPIPLPASARQCITHANVVIDAVSKADSEGLLHRGRLFPSAGLVGAPTHAQVKYEVTEFYRLKEGKDGAVLGFVGQERSNGVHSSLAGLAAWRKCNRRGGGKPAVRRTSADSAGSSAGSEVDTSFVSSVASSADSDGETA</sequence>
<accession>A0AAF1BJI1</accession>
<name>A0AAF1BJI1_9TREE</name>
<dbReference type="GeneID" id="87806647"/>
<evidence type="ECO:0000313" key="3">
    <source>
        <dbReference type="Proteomes" id="UP000827549"/>
    </source>
</evidence>
<reference evidence="2" key="1">
    <citation type="submission" date="2023-10" db="EMBL/GenBank/DDBJ databases">
        <authorList>
            <person name="Noh H."/>
        </authorList>
    </citation>
    <scope>NUCLEOTIDE SEQUENCE</scope>
    <source>
        <strain evidence="2">DUCC4014</strain>
    </source>
</reference>
<dbReference type="AlphaFoldDB" id="A0AAF1BJI1"/>
<organism evidence="2 3">
    <name type="scientific">Vanrija pseudolonga</name>
    <dbReference type="NCBI Taxonomy" id="143232"/>
    <lineage>
        <taxon>Eukaryota</taxon>
        <taxon>Fungi</taxon>
        <taxon>Dikarya</taxon>
        <taxon>Basidiomycota</taxon>
        <taxon>Agaricomycotina</taxon>
        <taxon>Tremellomycetes</taxon>
        <taxon>Trichosporonales</taxon>
        <taxon>Trichosporonaceae</taxon>
        <taxon>Vanrija</taxon>
    </lineage>
</organism>
<dbReference type="Proteomes" id="UP000827549">
    <property type="component" value="Chromosome 2"/>
</dbReference>
<feature type="compositionally biased region" description="Low complexity" evidence="1">
    <location>
        <begin position="269"/>
        <end position="278"/>
    </location>
</feature>
<keyword evidence="3" id="KW-1185">Reference proteome</keyword>
<protein>
    <submittedName>
        <fullName evidence="2">Uncharacterized protein</fullName>
    </submittedName>
</protein>
<gene>
    <name evidence="2" type="ORF">LOC62_02G003403</name>
</gene>
<dbReference type="EMBL" id="CP086715">
    <property type="protein sequence ID" value="WOO79890.1"/>
    <property type="molecule type" value="Genomic_DNA"/>
</dbReference>
<proteinExistence type="predicted"/>